<accession>A0ACC1Q128</accession>
<protein>
    <submittedName>
        <fullName evidence="1">Uncharacterized protein</fullName>
    </submittedName>
</protein>
<dbReference type="EMBL" id="JANSHE010000903">
    <property type="protein sequence ID" value="KAJ3006043.1"/>
    <property type="molecule type" value="Genomic_DNA"/>
</dbReference>
<gene>
    <name evidence="1" type="ORF">NUW54_g4079</name>
</gene>
<organism evidence="1 2">
    <name type="scientific">Trametes sanguinea</name>
    <dbReference type="NCBI Taxonomy" id="158606"/>
    <lineage>
        <taxon>Eukaryota</taxon>
        <taxon>Fungi</taxon>
        <taxon>Dikarya</taxon>
        <taxon>Basidiomycota</taxon>
        <taxon>Agaricomycotina</taxon>
        <taxon>Agaricomycetes</taxon>
        <taxon>Polyporales</taxon>
        <taxon>Polyporaceae</taxon>
        <taxon>Trametes</taxon>
    </lineage>
</organism>
<keyword evidence="2" id="KW-1185">Reference proteome</keyword>
<sequence length="278" mass="31050">MTSFIIKAHEGRSIPLEWKLDAGCAFCKIVRGEAPAHKMYETDTVIAILGQYYLLLNLPSITPPHILFPLRPGHTLVIPKIHIPRVSELPDEFAGECGKAVSRVARALATVLGNTALNVVCNQEYAQAVPHVHYHIIPAPKPGSEPEPLLKTDHVTKPLTQKEMHRLEFESRNDLDEEFARRLVDNPPIPRWSRQAASIFGVRQCETLTACVDVSVQLSPDDKLRTPDLRRMMQSTVSRRALQREAIKTRCRSPLPPLFQAAAEIKSVANMFGCGTSR</sequence>
<dbReference type="Proteomes" id="UP001144978">
    <property type="component" value="Unassembled WGS sequence"/>
</dbReference>
<evidence type="ECO:0000313" key="2">
    <source>
        <dbReference type="Proteomes" id="UP001144978"/>
    </source>
</evidence>
<comment type="caution">
    <text evidence="1">The sequence shown here is derived from an EMBL/GenBank/DDBJ whole genome shotgun (WGS) entry which is preliminary data.</text>
</comment>
<proteinExistence type="predicted"/>
<reference evidence="1" key="1">
    <citation type="submission" date="2022-08" db="EMBL/GenBank/DDBJ databases">
        <title>Genome Sequence of Pycnoporus sanguineus.</title>
        <authorList>
            <person name="Buettner E."/>
        </authorList>
    </citation>
    <scope>NUCLEOTIDE SEQUENCE</scope>
    <source>
        <strain evidence="1">CG-C14</strain>
    </source>
</reference>
<evidence type="ECO:0000313" key="1">
    <source>
        <dbReference type="EMBL" id="KAJ3006043.1"/>
    </source>
</evidence>
<name>A0ACC1Q128_9APHY</name>